<feature type="compositionally biased region" description="Polar residues" evidence="1">
    <location>
        <begin position="821"/>
        <end position="836"/>
    </location>
</feature>
<dbReference type="PANTHER" id="PTHR23197:SF10">
    <property type="entry name" value="TARGET OF NESH-SH3"/>
    <property type="match status" value="1"/>
</dbReference>
<keyword evidence="2" id="KW-1133">Transmembrane helix</keyword>
<organism evidence="4 5">
    <name type="scientific">Engystomops pustulosus</name>
    <name type="common">Tungara frog</name>
    <name type="synonym">Physalaemus pustulosus</name>
    <dbReference type="NCBI Taxonomy" id="76066"/>
    <lineage>
        <taxon>Eukaryota</taxon>
        <taxon>Metazoa</taxon>
        <taxon>Chordata</taxon>
        <taxon>Craniata</taxon>
        <taxon>Vertebrata</taxon>
        <taxon>Euteleostomi</taxon>
        <taxon>Amphibia</taxon>
        <taxon>Batrachia</taxon>
        <taxon>Anura</taxon>
        <taxon>Neobatrachia</taxon>
        <taxon>Hyloidea</taxon>
        <taxon>Leptodactylidae</taxon>
        <taxon>Leiuperinae</taxon>
        <taxon>Engystomops</taxon>
    </lineage>
</organism>
<feature type="compositionally biased region" description="Basic and acidic residues" evidence="1">
    <location>
        <begin position="342"/>
        <end position="352"/>
    </location>
</feature>
<feature type="domain" description="Fibronectin type-III" evidence="3">
    <location>
        <begin position="153"/>
        <end position="249"/>
    </location>
</feature>
<dbReference type="InterPro" id="IPR003961">
    <property type="entry name" value="FN3_dom"/>
</dbReference>
<reference evidence="4" key="1">
    <citation type="thesis" date="2020" institute="ProQuest LLC" country="789 East Eisenhower Parkway, Ann Arbor, MI, USA">
        <title>Comparative Genomics and Chromosome Evolution.</title>
        <authorList>
            <person name="Mudd A.B."/>
        </authorList>
    </citation>
    <scope>NUCLEOTIDE SEQUENCE</scope>
    <source>
        <strain evidence="4">237g6f4</strain>
        <tissue evidence="4">Blood</tissue>
    </source>
</reference>
<name>A0AAV7CQ19_ENGPU</name>
<evidence type="ECO:0000313" key="4">
    <source>
        <dbReference type="EMBL" id="KAG8587154.1"/>
    </source>
</evidence>
<feature type="transmembrane region" description="Helical" evidence="2">
    <location>
        <begin position="32"/>
        <end position="55"/>
    </location>
</feature>
<feature type="compositionally biased region" description="Polar residues" evidence="1">
    <location>
        <begin position="918"/>
        <end position="929"/>
    </location>
</feature>
<dbReference type="PROSITE" id="PS50853">
    <property type="entry name" value="FN3"/>
    <property type="match status" value="2"/>
</dbReference>
<dbReference type="GO" id="GO:0010811">
    <property type="term" value="P:positive regulation of cell-substrate adhesion"/>
    <property type="evidence" value="ECO:0007669"/>
    <property type="project" value="TreeGrafter"/>
</dbReference>
<dbReference type="InterPro" id="IPR013783">
    <property type="entry name" value="Ig-like_fold"/>
</dbReference>
<proteinExistence type="predicted"/>
<dbReference type="SMART" id="SM00060">
    <property type="entry name" value="FN3"/>
    <property type="match status" value="2"/>
</dbReference>
<dbReference type="InterPro" id="IPR049109">
    <property type="entry name" value="TARSH/FNDC1_C"/>
</dbReference>
<dbReference type="Pfam" id="PF21731">
    <property type="entry name" value="TARSH_C"/>
    <property type="match status" value="1"/>
</dbReference>
<dbReference type="Gene3D" id="2.60.40.10">
    <property type="entry name" value="Immunoglobulins"/>
    <property type="match status" value="2"/>
</dbReference>
<dbReference type="PANTHER" id="PTHR23197">
    <property type="entry name" value="TARSH-RELATED FIBRONECTIN DOMAIN-CONTAINING"/>
    <property type="match status" value="1"/>
</dbReference>
<evidence type="ECO:0000256" key="2">
    <source>
        <dbReference type="SAM" id="Phobius"/>
    </source>
</evidence>
<dbReference type="SUPFAM" id="SSF49265">
    <property type="entry name" value="Fibronectin type III"/>
    <property type="match status" value="2"/>
</dbReference>
<feature type="region of interest" description="Disordered" evidence="1">
    <location>
        <begin position="763"/>
        <end position="801"/>
    </location>
</feature>
<keyword evidence="2" id="KW-0472">Membrane</keyword>
<feature type="region of interest" description="Disordered" evidence="1">
    <location>
        <begin position="1305"/>
        <end position="1331"/>
    </location>
</feature>
<feature type="compositionally biased region" description="Polar residues" evidence="1">
    <location>
        <begin position="984"/>
        <end position="1001"/>
    </location>
</feature>
<dbReference type="CDD" id="cd00063">
    <property type="entry name" value="FN3"/>
    <property type="match status" value="2"/>
</dbReference>
<feature type="compositionally biased region" description="Polar residues" evidence="1">
    <location>
        <begin position="664"/>
        <end position="681"/>
    </location>
</feature>
<feature type="compositionally biased region" description="Polar residues" evidence="1">
    <location>
        <begin position="763"/>
        <end position="774"/>
    </location>
</feature>
<feature type="region of interest" description="Disordered" evidence="1">
    <location>
        <begin position="317"/>
        <end position="367"/>
    </location>
</feature>
<evidence type="ECO:0000259" key="3">
    <source>
        <dbReference type="PROSITE" id="PS50853"/>
    </source>
</evidence>
<keyword evidence="5" id="KW-1185">Reference proteome</keyword>
<feature type="region of interest" description="Disordered" evidence="1">
    <location>
        <begin position="1086"/>
        <end position="1135"/>
    </location>
</feature>
<accession>A0AAV7CQ19</accession>
<evidence type="ECO:0000313" key="5">
    <source>
        <dbReference type="Proteomes" id="UP000824782"/>
    </source>
</evidence>
<protein>
    <recommendedName>
        <fullName evidence="3">Fibronectin type-III domain-containing protein</fullName>
    </recommendedName>
</protein>
<feature type="compositionally biased region" description="Polar residues" evidence="1">
    <location>
        <begin position="941"/>
        <end position="951"/>
    </location>
</feature>
<dbReference type="Pfam" id="PF00041">
    <property type="entry name" value="fn3"/>
    <property type="match status" value="1"/>
</dbReference>
<feature type="region of interest" description="Disordered" evidence="1">
    <location>
        <begin position="817"/>
        <end position="836"/>
    </location>
</feature>
<dbReference type="GO" id="GO:0030198">
    <property type="term" value="P:extracellular matrix organization"/>
    <property type="evidence" value="ECO:0007669"/>
    <property type="project" value="TreeGrafter"/>
</dbReference>
<comment type="caution">
    <text evidence="4">The sequence shown here is derived from an EMBL/GenBank/DDBJ whole genome shotgun (WGS) entry which is preliminary data.</text>
</comment>
<evidence type="ECO:0000256" key="1">
    <source>
        <dbReference type="SAM" id="MobiDB-lite"/>
    </source>
</evidence>
<dbReference type="EMBL" id="WNYA01000002">
    <property type="protein sequence ID" value="KAG8587154.1"/>
    <property type="molecule type" value="Genomic_DNA"/>
</dbReference>
<feature type="compositionally biased region" description="Acidic residues" evidence="1">
    <location>
        <begin position="652"/>
        <end position="663"/>
    </location>
</feature>
<feature type="compositionally biased region" description="Polar residues" evidence="1">
    <location>
        <begin position="1310"/>
        <end position="1321"/>
    </location>
</feature>
<gene>
    <name evidence="4" type="ORF">GDO81_005589</name>
</gene>
<feature type="compositionally biased region" description="Basic residues" evidence="1">
    <location>
        <begin position="953"/>
        <end position="963"/>
    </location>
</feature>
<feature type="compositionally biased region" description="Low complexity" evidence="1">
    <location>
        <begin position="694"/>
        <end position="705"/>
    </location>
</feature>
<dbReference type="Proteomes" id="UP000824782">
    <property type="component" value="Unassembled WGS sequence"/>
</dbReference>
<feature type="domain" description="Fibronectin type-III" evidence="3">
    <location>
        <begin position="1229"/>
        <end position="1322"/>
    </location>
</feature>
<keyword evidence="2" id="KW-0812">Transmembrane</keyword>
<feature type="region of interest" description="Disordered" evidence="1">
    <location>
        <begin position="562"/>
        <end position="584"/>
    </location>
</feature>
<feature type="compositionally biased region" description="Low complexity" evidence="1">
    <location>
        <begin position="715"/>
        <end position="727"/>
    </location>
</feature>
<feature type="region of interest" description="Disordered" evidence="1">
    <location>
        <begin position="913"/>
        <end position="1028"/>
    </location>
</feature>
<dbReference type="InterPro" id="IPR036116">
    <property type="entry name" value="FN3_sf"/>
</dbReference>
<feature type="region of interest" description="Disordered" evidence="1">
    <location>
        <begin position="635"/>
        <end position="744"/>
    </location>
</feature>
<sequence>MSEKYSICDITDSVTRSLNCSHLAECYTPASVIVLGAANMISRLFLLFFCGIILADLENAQKLPKVKKLNMKAHINITGDTLVMKFHRPNQNIKLEGFILGYGSNYFSNQYIPWPDNGKSYITDVDAETRYLIAVKPNDNSKKSCKEKNSIQKPLQLVIGTLTPTSVFLSWGILINPQVDWSALTKCPNDRFYTVRYREKNKDWNFQLCPTTETVIENLKPNTLYEFGVKDNSDDEIWSKSQTHKTNSKGKENGHLENSYKIPKGTLQYATEDTKAFIPVTKVKQGFQNITKSTPAPPPTDKSAVYKDEIKKPYVATTTTRIATPKPKPVSKITEPPPVSKTTEKPAVEDPKPVASQPVVDSFTPDSSTGTLEWVRATMVTNIPVESSTTDERTAPLVSPIIIPIPYSKELTSQKPESVLVNERLATNVPQERIISETTPVLQQTTMLPLRTYSTAYEEHPVATDVPLVSPLFHSKIYLTTLAADEKQPFYVPTKMPSLEKSETKYATTRKYVPNRQSTLPSPLRTKQALGDNHIHSTYESIARTEVPHSVSARFDISSATMTEKRPAKQRTWPPRTPKKTTTASIEGQQIYTTFESMTRTDVPLSVSAFTGGVHTATTQSSIVRTEAPYIIRVPNKTASFQPKPLPSTEAPNEEADSTEPESEINTTEATHTSEPETFTLASHDKTVVQKNLSSSTPKTTTVHKTTSRPFTIFTSTTSQRTQPTQASKKRTVSPVQHKTPLPEKTHPTAVLKDIHSTQLIEETTTSTAQNETQKLIPKKVQTTESPSLPADPKTSHSLPTDGFGVDIFELPKIPLEPNKTEQSSPPKFNKTTKSPTISTVVKPVHNKRMPINIIALQIFPDPTIPSEQTATTSSPSLKTTWSNKMLYSKPAPKSTQRVPINVISLQIFGEPDVPLVPNTTQRPYQPTITKKPESPPNSKPVPTQKVSSQIAKKPKPTPRTHVKPASTGAPKETNKPKHPHVIDSTTLAPYRLQHSSSRPKTSLRPRTRPPAHNGTTQGPIRSRPTGEFNWLPGTIPGGKVYDNTKLLGVSRNISMEQNNTGKRTFLVSSPPLPPVKPTSLRRRIHPTNVTGRPGISVSTPPLLPVRPTSIRRKAPSTNVTGRPGNPGDILIPRAPSATKPDCAVVCIKSPMKQPTLPSQEEDFVLSTVFSPSPKSDVDALGKTRYTSPHVVYMSKNDSVPCSITDTLKHFPTGEENTNPDVTSAPQNPPTNLTVVTVEGCSSFVVLNWEKPDNDTVTEYDVISKENGGPPGKDQSIITTNQTHSTVENLKPDTSYEFQVIPKNPLGEGPSSSTVEFNTESADPRVSEPVSGGKDAIWTEIKFKADSYSECKGKQYVKRTWYKKFVGIQLCNSLRYKIYLSDKLSGTFYNIGDQSGFGEDHCQFVDSFLEGRTGEQIQPNALESKEGFYRSVRQQPVEFGAIGGQTHISYVHWYECGISIPGKW</sequence>